<accession>A0AC59YBB9</accession>
<sequence length="151" mass="16155">MSPPWLLAHHTFRFIWRWVPCQVATSLEGPRLLPPKRSSSWEVKVTFPSEVPGAWCSVLSRSDLCHGGPPPMGWLYSSALSSTRAVILPDSGVPSGLSSPGWSLGLEAQPNPLGFLRRHRQFPGLDAGSGVGPGEEQASLGPTVSSCSRVA</sequence>
<protein>
    <submittedName>
        <fullName evidence="1">Uncharacterized protein</fullName>
    </submittedName>
</protein>
<organism evidence="1 2">
    <name type="scientific">Rangifer tarandus platyrhynchus</name>
    <name type="common">Svalbard reindeer</name>
    <dbReference type="NCBI Taxonomy" id="3082113"/>
    <lineage>
        <taxon>Eukaryota</taxon>
        <taxon>Metazoa</taxon>
        <taxon>Chordata</taxon>
        <taxon>Craniata</taxon>
        <taxon>Vertebrata</taxon>
        <taxon>Euteleostomi</taxon>
        <taxon>Mammalia</taxon>
        <taxon>Eutheria</taxon>
        <taxon>Laurasiatheria</taxon>
        <taxon>Artiodactyla</taxon>
        <taxon>Ruminantia</taxon>
        <taxon>Pecora</taxon>
        <taxon>Cervidae</taxon>
        <taxon>Odocoileinae</taxon>
        <taxon>Rangifer</taxon>
    </lineage>
</organism>
<dbReference type="Proteomes" id="UP001162501">
    <property type="component" value="Chromosome 12"/>
</dbReference>
<evidence type="ECO:0000313" key="2">
    <source>
        <dbReference type="Proteomes" id="UP001162501"/>
    </source>
</evidence>
<reference evidence="1" key="1">
    <citation type="submission" date="2023-05" db="EMBL/GenBank/DDBJ databases">
        <authorList>
            <consortium name="ELIXIR-Norway"/>
        </authorList>
    </citation>
    <scope>NUCLEOTIDE SEQUENCE</scope>
</reference>
<dbReference type="EMBL" id="OX596096">
    <property type="protein sequence ID" value="CAM9551065.1"/>
    <property type="molecule type" value="Genomic_DNA"/>
</dbReference>
<gene>
    <name evidence="1" type="ORF">MRATA1EN22A_LOCUS4111</name>
</gene>
<name>A0AC59YBB9_RANTA</name>
<reference evidence="1" key="2">
    <citation type="submission" date="2025-03" db="EMBL/GenBank/DDBJ databases">
        <authorList>
            <consortium name="ELIXIR-Norway"/>
            <consortium name="Elixir Norway"/>
        </authorList>
    </citation>
    <scope>NUCLEOTIDE SEQUENCE</scope>
</reference>
<evidence type="ECO:0000313" key="1">
    <source>
        <dbReference type="EMBL" id="CAM9551065.1"/>
    </source>
</evidence>
<proteinExistence type="predicted"/>